<dbReference type="SMART" id="SM00184">
    <property type="entry name" value="RING"/>
    <property type="match status" value="1"/>
</dbReference>
<dbReference type="RefSeq" id="XP_037152459.1">
    <property type="nucleotide sequence ID" value="XM_037291024.1"/>
</dbReference>
<keyword evidence="1" id="KW-0479">Metal-binding</keyword>
<dbReference type="InterPro" id="IPR050143">
    <property type="entry name" value="TRIM/RBCC"/>
</dbReference>
<evidence type="ECO:0000259" key="3">
    <source>
        <dbReference type="PROSITE" id="PS50089"/>
    </source>
</evidence>
<reference evidence="4 5" key="1">
    <citation type="journal article" date="2020" name="Genomics">
        <title>Complete, high-quality genomes from long-read metagenomic sequencing of two wolf lichen thalli reveals enigmatic genome architecture.</title>
        <authorList>
            <person name="McKenzie S.K."/>
            <person name="Walston R.F."/>
            <person name="Allen J.L."/>
        </authorList>
    </citation>
    <scope>NUCLEOTIDE SEQUENCE [LARGE SCALE GENOMIC DNA]</scope>
    <source>
        <strain evidence="4">WasteWater1</strain>
    </source>
</reference>
<dbReference type="SUPFAM" id="SSF57850">
    <property type="entry name" value="RING/U-box"/>
    <property type="match status" value="1"/>
</dbReference>
<keyword evidence="5" id="KW-1185">Reference proteome</keyword>
<dbReference type="PANTHER" id="PTHR24103">
    <property type="entry name" value="E3 UBIQUITIN-PROTEIN LIGASE TRIM"/>
    <property type="match status" value="1"/>
</dbReference>
<organism evidence="4 5">
    <name type="scientific">Letharia lupina</name>
    <dbReference type="NCBI Taxonomy" id="560253"/>
    <lineage>
        <taxon>Eukaryota</taxon>
        <taxon>Fungi</taxon>
        <taxon>Dikarya</taxon>
        <taxon>Ascomycota</taxon>
        <taxon>Pezizomycotina</taxon>
        <taxon>Lecanoromycetes</taxon>
        <taxon>OSLEUM clade</taxon>
        <taxon>Lecanoromycetidae</taxon>
        <taxon>Lecanorales</taxon>
        <taxon>Lecanorineae</taxon>
        <taxon>Parmeliaceae</taxon>
        <taxon>Letharia</taxon>
    </lineage>
</organism>
<sequence>MPISSNTITELKKTTAQLDFLLTVSNIKIKKIPTHHQLCVICQEPFDNNAWKLGDTVNSPVQLDCGHIFDIQCLAHLVFTSDFTNRCPLCRAQLMPTSFDRNPSGQSWKAAVPLLRLLMMFGGDPVTFSKKNALDVLLNGLEREGLTGTVAGKHMHRVMFLYEEFLKQFCEQPQPTATEALDLSADEEARMQDFVREREELERGLEELRVSLAQRQELARSRAERKLRDVKEELQEVEEELQDVTEELHEIKEEVQEVRKQGRRFKKALEGVTKELAEVKRKAQEQLGEAKKEGQDLKKQLQFAKNEVTEAKEQARKELEGLNKNGKRPWRRL</sequence>
<evidence type="ECO:0000313" key="4">
    <source>
        <dbReference type="EMBL" id="KAF6223242.1"/>
    </source>
</evidence>
<dbReference type="AlphaFoldDB" id="A0A8H6CGW9"/>
<feature type="domain" description="RING-type" evidence="3">
    <location>
        <begin position="39"/>
        <end position="91"/>
    </location>
</feature>
<feature type="coiled-coil region" evidence="2">
    <location>
        <begin position="184"/>
        <end position="325"/>
    </location>
</feature>
<keyword evidence="1" id="KW-0862">Zinc</keyword>
<dbReference type="Proteomes" id="UP000593566">
    <property type="component" value="Unassembled WGS sequence"/>
</dbReference>
<dbReference type="Pfam" id="PF13639">
    <property type="entry name" value="zf-RING_2"/>
    <property type="match status" value="1"/>
</dbReference>
<dbReference type="Gene3D" id="3.30.40.10">
    <property type="entry name" value="Zinc/RING finger domain, C3HC4 (zinc finger)"/>
    <property type="match status" value="1"/>
</dbReference>
<dbReference type="GeneID" id="59328503"/>
<comment type="caution">
    <text evidence="4">The sequence shown here is derived from an EMBL/GenBank/DDBJ whole genome shotgun (WGS) entry which is preliminary data.</text>
</comment>
<dbReference type="EMBL" id="JACCJB010000010">
    <property type="protein sequence ID" value="KAF6223242.1"/>
    <property type="molecule type" value="Genomic_DNA"/>
</dbReference>
<protein>
    <recommendedName>
        <fullName evidence="3">RING-type domain-containing protein</fullName>
    </recommendedName>
</protein>
<proteinExistence type="predicted"/>
<dbReference type="PROSITE" id="PS50089">
    <property type="entry name" value="ZF_RING_2"/>
    <property type="match status" value="1"/>
</dbReference>
<dbReference type="InterPro" id="IPR001841">
    <property type="entry name" value="Znf_RING"/>
</dbReference>
<evidence type="ECO:0000313" key="5">
    <source>
        <dbReference type="Proteomes" id="UP000593566"/>
    </source>
</evidence>
<accession>A0A8H6CGW9</accession>
<keyword evidence="2" id="KW-0175">Coiled coil</keyword>
<gene>
    <name evidence="4" type="ORF">HO133_000084</name>
</gene>
<name>A0A8H6CGW9_9LECA</name>
<dbReference type="SUPFAM" id="SSF58100">
    <property type="entry name" value="Bacterial hemolysins"/>
    <property type="match status" value="1"/>
</dbReference>
<evidence type="ECO:0000256" key="1">
    <source>
        <dbReference type="PROSITE-ProRule" id="PRU00175"/>
    </source>
</evidence>
<dbReference type="InterPro" id="IPR013083">
    <property type="entry name" value="Znf_RING/FYVE/PHD"/>
</dbReference>
<keyword evidence="1" id="KW-0863">Zinc-finger</keyword>
<evidence type="ECO:0000256" key="2">
    <source>
        <dbReference type="SAM" id="Coils"/>
    </source>
</evidence>
<dbReference type="GO" id="GO:0008270">
    <property type="term" value="F:zinc ion binding"/>
    <property type="evidence" value="ECO:0007669"/>
    <property type="project" value="UniProtKB-KW"/>
</dbReference>